<evidence type="ECO:0000256" key="2">
    <source>
        <dbReference type="ARBA" id="ARBA00004613"/>
    </source>
</evidence>
<comment type="subcellular location">
    <subcellularLocation>
        <location evidence="1">Host cell</location>
    </subcellularLocation>
    <subcellularLocation>
        <location evidence="2">Secreted</location>
    </subcellularLocation>
</comment>
<evidence type="ECO:0000313" key="5">
    <source>
        <dbReference type="EMBL" id="CAB5388838.1"/>
    </source>
</evidence>
<dbReference type="OrthoDB" id="2315391at2759"/>
<dbReference type="GO" id="GO:0005576">
    <property type="term" value="C:extracellular region"/>
    <property type="evidence" value="ECO:0007669"/>
    <property type="project" value="UniProtKB-SubCell"/>
</dbReference>
<reference evidence="5" key="1">
    <citation type="submission" date="2020-05" db="EMBL/GenBank/DDBJ databases">
        <authorList>
            <person name="Rincon C."/>
            <person name="Sanders R I."/>
            <person name="Robbins C."/>
            <person name="Chaturvedi A."/>
        </authorList>
    </citation>
    <scope>NUCLEOTIDE SEQUENCE</scope>
    <source>
        <strain evidence="5">CHB12</strain>
    </source>
</reference>
<dbReference type="AlphaFoldDB" id="A0A915ZS73"/>
<sequence length="874" mass="100929">MYSEKNIFKMIFPLNCLFLGDAPARAIQVKISDTIIVDNCTTKYEDITVSDVKSLILSKKGFSYSPDNLNLWKVDRDSVIKNIELLETFSTENDIKEKLGGKLMQPLLSLNEYFNEDSFKDKKSKSAINIIVQRLTTTTEPGKTIGEIIKEITKDLKERKPKSSYESNDMPLQQRDFSEATNKIEATAVANIERKIGNSNYWCIVSAGAPGIGKTRFGIELFDYIKKNWNPPKQWGDVHFEYLYMNFRNGLYLKEDDSELIPEVILGLRAAYAFFIEKKYAITFDIFCVKALVYGKSIFKFDSVIYYYYESLKFSNNQKLFLYLHIDEFQMIDEWDAYNKTKQFFKNMIRGIAKFMTGDYPTFIQPFLSGTTPRAIAQQKQATDISFQFVDCPLLDIKSMIRIMDHFATKFKAPTTLLDFEAPEAPTKKDAANKKKKGVAPPTTKYVYKWKLCAPLLQLLIDTGGLPRALEKLLDVCFKTIGGNGKKFFEDLEYDYDNIFSIVKNDLEKMYDIYRKVDDEMELYMNLLYHCVEGIPVEENKRLDNKKDNKEDNKGTTVKDLQTDGHFALSSYDGRDLFLIEMPFLFVCIYNDKLKIVDVELMKKAFSVNNNYMYWQEWELFVAHHISFRVNLAIKMGKNELSLRNLHPGAYGTKEDLDIVMKLKRLGIYRSREQFPLNLIVTDNSDGSKIPWDNGHCVVVNGTSAESSDMIYVMEGVSGFFYIIMVQNKWDYGSEEIKEENVSKKNVKSIKRSNLEGYETKTIIFTTQPYKGNKNLPEILIVSKDNFKSYFGPVFSARATFSLTRDINPNFWDINRLKNTLMGIGNASIYNVAAKRPYISEDHFYSVNPRAVKKQKLDLFPFDVQGTEIYAPII</sequence>
<evidence type="ECO:0000259" key="4">
    <source>
        <dbReference type="Pfam" id="PF20147"/>
    </source>
</evidence>
<evidence type="ECO:0000256" key="1">
    <source>
        <dbReference type="ARBA" id="ARBA00004340"/>
    </source>
</evidence>
<dbReference type="InterPro" id="IPR045379">
    <property type="entry name" value="Crinkler_N"/>
</dbReference>
<evidence type="ECO:0000313" key="6">
    <source>
        <dbReference type="Proteomes" id="UP000684084"/>
    </source>
</evidence>
<proteinExistence type="predicted"/>
<evidence type="ECO:0000256" key="3">
    <source>
        <dbReference type="ARBA" id="ARBA00022525"/>
    </source>
</evidence>
<name>A0A915ZS73_9GLOM</name>
<accession>A0A915ZS73</accession>
<dbReference type="VEuPathDB" id="FungiDB:RhiirFUN_004916"/>
<feature type="domain" description="Crinkler effector protein N-terminal" evidence="4">
    <location>
        <begin position="14"/>
        <end position="133"/>
    </location>
</feature>
<dbReference type="GO" id="GO:0043657">
    <property type="term" value="C:host cell"/>
    <property type="evidence" value="ECO:0007669"/>
    <property type="project" value="UniProtKB-SubCell"/>
</dbReference>
<organism evidence="5 6">
    <name type="scientific">Rhizophagus irregularis</name>
    <dbReference type="NCBI Taxonomy" id="588596"/>
    <lineage>
        <taxon>Eukaryota</taxon>
        <taxon>Fungi</taxon>
        <taxon>Fungi incertae sedis</taxon>
        <taxon>Mucoromycota</taxon>
        <taxon>Glomeromycotina</taxon>
        <taxon>Glomeromycetes</taxon>
        <taxon>Glomerales</taxon>
        <taxon>Glomeraceae</taxon>
        <taxon>Rhizophagus</taxon>
    </lineage>
</organism>
<dbReference type="Proteomes" id="UP000684084">
    <property type="component" value="Unassembled WGS sequence"/>
</dbReference>
<comment type="caution">
    <text evidence="5">The sequence shown here is derived from an EMBL/GenBank/DDBJ whole genome shotgun (WGS) entry which is preliminary data.</text>
</comment>
<dbReference type="EMBL" id="CAGKOT010000062">
    <property type="protein sequence ID" value="CAB5388838.1"/>
    <property type="molecule type" value="Genomic_DNA"/>
</dbReference>
<keyword evidence="3" id="KW-0964">Secreted</keyword>
<dbReference type="Pfam" id="PF20147">
    <property type="entry name" value="Crinkler"/>
    <property type="match status" value="1"/>
</dbReference>
<protein>
    <recommendedName>
        <fullName evidence="4">Crinkler effector protein N-terminal domain-containing protein</fullName>
    </recommendedName>
</protein>
<gene>
    <name evidence="5" type="ORF">CHRIB12_LOCUS20790</name>
</gene>